<dbReference type="InterPro" id="IPR001653">
    <property type="entry name" value="DAP_epimerase_DapF"/>
</dbReference>
<dbReference type="GO" id="GO:0005829">
    <property type="term" value="C:cytosol"/>
    <property type="evidence" value="ECO:0007669"/>
    <property type="project" value="TreeGrafter"/>
</dbReference>
<dbReference type="FunFam" id="3.10.310.10:FF:000004">
    <property type="entry name" value="Diaminopimelate epimerase"/>
    <property type="match status" value="1"/>
</dbReference>
<evidence type="ECO:0000256" key="8">
    <source>
        <dbReference type="ARBA" id="ARBA00051712"/>
    </source>
</evidence>
<evidence type="ECO:0000256" key="6">
    <source>
        <dbReference type="ARBA" id="ARBA00023154"/>
    </source>
</evidence>
<dbReference type="EC" id="5.1.1.7" evidence="3 9"/>
<comment type="pathway">
    <text evidence="1 9">Amino-acid biosynthesis; L-lysine biosynthesis via DAP pathway; DL-2,6-diaminopimelate from LL-2,6-diaminopimelate: step 1/1.</text>
</comment>
<keyword evidence="4 9" id="KW-0963">Cytoplasm</keyword>
<feature type="site" description="Could be important to modulate the pK values of the two catalytic cysteine residues" evidence="9">
    <location>
        <position position="211"/>
    </location>
</feature>
<dbReference type="AlphaFoldDB" id="A0A8D5UHE9"/>
<keyword evidence="12" id="KW-1185">Reference proteome</keyword>
<feature type="binding site" evidence="9">
    <location>
        <position position="193"/>
    </location>
    <ligand>
        <name>substrate</name>
    </ligand>
</feature>
<evidence type="ECO:0000313" key="11">
    <source>
        <dbReference type="EMBL" id="BCU82208.1"/>
    </source>
</evidence>
<dbReference type="SUPFAM" id="SSF54506">
    <property type="entry name" value="Diaminopimelate epimerase-like"/>
    <property type="match status" value="1"/>
</dbReference>
<dbReference type="GO" id="GO:0008837">
    <property type="term" value="F:diaminopimelate epimerase activity"/>
    <property type="evidence" value="ECO:0007669"/>
    <property type="project" value="UniProtKB-UniRule"/>
</dbReference>
<dbReference type="PROSITE" id="PS01326">
    <property type="entry name" value="DAP_EPIMERASE"/>
    <property type="match status" value="1"/>
</dbReference>
<keyword evidence="5 9" id="KW-0028">Amino-acid biosynthesis</keyword>
<dbReference type="PANTHER" id="PTHR31689:SF0">
    <property type="entry name" value="DIAMINOPIMELATE EPIMERASE"/>
    <property type="match status" value="1"/>
</dbReference>
<feature type="binding site" evidence="9">
    <location>
        <begin position="211"/>
        <end position="212"/>
    </location>
    <ligand>
        <name>substrate</name>
    </ligand>
</feature>
<comment type="subcellular location">
    <subcellularLocation>
        <location evidence="9">Cytoplasm</location>
    </subcellularLocation>
</comment>
<feature type="site" description="Could be important to modulate the pK values of the two catalytic cysteine residues" evidence="9">
    <location>
        <position position="162"/>
    </location>
</feature>
<dbReference type="KEGG" id="pabs:JIR001_19910"/>
<reference evidence="11" key="2">
    <citation type="journal article" date="2021" name="Microbiol. Resour. Announc.">
        <title>Complete Genome Sequence of Polycladomyces abyssicola JIR-001T, Isolated from Hemipelagic Sediment in Deep Seawater.</title>
        <authorList>
            <person name="Tsubouchi T."/>
            <person name="Kaneko Y."/>
        </authorList>
    </citation>
    <scope>NUCLEOTIDE SEQUENCE</scope>
    <source>
        <strain evidence="11">JIR-001</strain>
    </source>
</reference>
<feature type="active site" description="Proton donor" evidence="9">
    <location>
        <position position="71"/>
    </location>
</feature>
<evidence type="ECO:0000256" key="5">
    <source>
        <dbReference type="ARBA" id="ARBA00022605"/>
    </source>
</evidence>
<dbReference type="NCBIfam" id="TIGR00652">
    <property type="entry name" value="DapF"/>
    <property type="match status" value="1"/>
</dbReference>
<evidence type="ECO:0000256" key="7">
    <source>
        <dbReference type="ARBA" id="ARBA00023235"/>
    </source>
</evidence>
<evidence type="ECO:0000313" key="12">
    <source>
        <dbReference type="Proteomes" id="UP000677436"/>
    </source>
</evidence>
<dbReference type="HAMAP" id="MF_00197">
    <property type="entry name" value="DAP_epimerase"/>
    <property type="match status" value="1"/>
</dbReference>
<feature type="active site" description="Proton acceptor" evidence="9">
    <location>
        <position position="220"/>
    </location>
</feature>
<feature type="binding site" evidence="9">
    <location>
        <position position="160"/>
    </location>
    <ligand>
        <name>substrate</name>
    </ligand>
</feature>
<protein>
    <recommendedName>
        <fullName evidence="3 9">Diaminopimelate epimerase</fullName>
        <shortName evidence="9">DAP epimerase</shortName>
        <ecNumber evidence="3 9">5.1.1.7</ecNumber>
    </recommendedName>
    <alternativeName>
        <fullName evidence="9">PLP-independent amino acid racemase</fullName>
    </alternativeName>
</protein>
<feature type="active site" evidence="10">
    <location>
        <position position="71"/>
    </location>
</feature>
<evidence type="ECO:0000256" key="1">
    <source>
        <dbReference type="ARBA" id="ARBA00005196"/>
    </source>
</evidence>
<keyword evidence="7 9" id="KW-0413">Isomerase</keyword>
<evidence type="ECO:0000256" key="10">
    <source>
        <dbReference type="PROSITE-ProRule" id="PRU10125"/>
    </source>
</evidence>
<evidence type="ECO:0000256" key="3">
    <source>
        <dbReference type="ARBA" id="ARBA00013080"/>
    </source>
</evidence>
<sequence length="282" mass="31102">MKFTKMHGLGNDFVVVYQKEPLKESPTELARVVCDRHRGVGADGLVFILPSERADFRMRIFNADGSEAEQCGNAVRCVAKYYYECISGAKKELTVETGAGIQRVWLDVADSRVDRVKVDMGVPVLQGEQIPVALSKDRVVEEPLEVDGRRFDITAVSMGNPHAVIFVDDAVGFPVEEWGPKIEVHPFFPKKTNVEFITVRSDRELDMRVWERGAGQTMACGSGACASVVASVLTGRTGRHVIVHLWGGDLEIEWSEADGHVYMTGPAEVVFEGKWLGADASF</sequence>
<organism evidence="11 12">
    <name type="scientific">Polycladomyces abyssicola</name>
    <dbReference type="NCBI Taxonomy" id="1125966"/>
    <lineage>
        <taxon>Bacteria</taxon>
        <taxon>Bacillati</taxon>
        <taxon>Bacillota</taxon>
        <taxon>Bacilli</taxon>
        <taxon>Bacillales</taxon>
        <taxon>Thermoactinomycetaceae</taxon>
        <taxon>Polycladomyces</taxon>
    </lineage>
</organism>
<comment type="function">
    <text evidence="9">Catalyzes the stereoinversion of LL-2,6-diaminopimelate (L,L-DAP) to meso-diaminopimelate (meso-DAP), a precursor of L-lysine and an essential component of the bacterial peptidoglycan.</text>
</comment>
<comment type="similarity">
    <text evidence="2 9">Belongs to the diaminopimelate epimerase family.</text>
</comment>
<comment type="caution">
    <text evidence="9">Lacks conserved residue(s) required for the propagation of feature annotation.</text>
</comment>
<keyword evidence="6 9" id="KW-0457">Lysine biosynthesis</keyword>
<proteinExistence type="inferred from homology"/>
<accession>A0A8D5UHE9</accession>
<evidence type="ECO:0000256" key="2">
    <source>
        <dbReference type="ARBA" id="ARBA00010219"/>
    </source>
</evidence>
<dbReference type="EMBL" id="AP024601">
    <property type="protein sequence ID" value="BCU82208.1"/>
    <property type="molecule type" value="Genomic_DNA"/>
</dbReference>
<evidence type="ECO:0000256" key="9">
    <source>
        <dbReference type="HAMAP-Rule" id="MF_00197"/>
    </source>
</evidence>
<dbReference type="Pfam" id="PF01678">
    <property type="entry name" value="DAP_epimerase"/>
    <property type="match status" value="2"/>
</dbReference>
<dbReference type="Proteomes" id="UP000677436">
    <property type="component" value="Chromosome"/>
</dbReference>
<dbReference type="InterPro" id="IPR018510">
    <property type="entry name" value="DAP_epimerase_AS"/>
</dbReference>
<comment type="catalytic activity">
    <reaction evidence="8 9">
        <text>(2S,6S)-2,6-diaminopimelate = meso-2,6-diaminopimelate</text>
        <dbReference type="Rhea" id="RHEA:15393"/>
        <dbReference type="ChEBI" id="CHEBI:57609"/>
        <dbReference type="ChEBI" id="CHEBI:57791"/>
        <dbReference type="EC" id="5.1.1.7"/>
    </reaction>
</comment>
<dbReference type="GO" id="GO:0009089">
    <property type="term" value="P:lysine biosynthetic process via diaminopimelate"/>
    <property type="evidence" value="ECO:0007669"/>
    <property type="project" value="UniProtKB-UniRule"/>
</dbReference>
<dbReference type="UniPathway" id="UPA00034">
    <property type="reaction ID" value="UER00025"/>
</dbReference>
<feature type="binding site" evidence="9">
    <location>
        <position position="11"/>
    </location>
    <ligand>
        <name>substrate</name>
    </ligand>
</feature>
<gene>
    <name evidence="9" type="primary">dapF</name>
    <name evidence="11" type="ORF">JIR001_19910</name>
</gene>
<evidence type="ECO:0000256" key="4">
    <source>
        <dbReference type="ARBA" id="ARBA00022490"/>
    </source>
</evidence>
<dbReference type="RefSeq" id="WP_212772571.1">
    <property type="nucleotide sequence ID" value="NZ_AP024601.1"/>
</dbReference>
<dbReference type="Gene3D" id="3.10.310.10">
    <property type="entry name" value="Diaminopimelate Epimerase, Chain A, domain 1"/>
    <property type="match status" value="2"/>
</dbReference>
<comment type="subunit">
    <text evidence="9">Homodimer.</text>
</comment>
<name>A0A8D5UHE9_9BACL</name>
<reference evidence="11" key="1">
    <citation type="journal article" date="2013" name="Int. J. Syst. Evol. Microbiol.">
        <title>Polycladomyces abyssicola gen. nov., sp. nov., a thermophilic filamentous bacterium isolated from hemipelagic sediment.</title>
        <authorList>
            <person name="Tsubouchi T."/>
            <person name="Shimane Y."/>
            <person name="Mori K."/>
            <person name="Usui K."/>
            <person name="Hiraki T."/>
            <person name="Tame A."/>
            <person name="Uematsu K."/>
            <person name="Maruyama T."/>
            <person name="Hatada Y."/>
        </authorList>
    </citation>
    <scope>NUCLEOTIDE SEQUENCE</scope>
    <source>
        <strain evidence="11">JIR-001</strain>
    </source>
</reference>
<feature type="binding site" evidence="9">
    <location>
        <begin position="221"/>
        <end position="222"/>
    </location>
    <ligand>
        <name>substrate</name>
    </ligand>
</feature>
<feature type="binding site" evidence="9">
    <location>
        <position position="62"/>
    </location>
    <ligand>
        <name>substrate</name>
    </ligand>
</feature>
<feature type="binding site" evidence="9">
    <location>
        <begin position="72"/>
        <end position="73"/>
    </location>
    <ligand>
        <name>substrate</name>
    </ligand>
</feature>
<dbReference type="PANTHER" id="PTHR31689">
    <property type="entry name" value="DIAMINOPIMELATE EPIMERASE, CHLOROPLASTIC"/>
    <property type="match status" value="1"/>
</dbReference>